<dbReference type="PANTHER" id="PTHR43133:SF25">
    <property type="entry name" value="RNA POLYMERASE SIGMA FACTOR RFAY-RELATED"/>
    <property type="match status" value="1"/>
</dbReference>
<dbReference type="Gene3D" id="1.10.1740.10">
    <property type="match status" value="1"/>
</dbReference>
<evidence type="ECO:0000313" key="7">
    <source>
        <dbReference type="EMBL" id="PFG18725.1"/>
    </source>
</evidence>
<feature type="domain" description="RNA polymerase sigma factor 70 region 4 type 2" evidence="6">
    <location>
        <begin position="106"/>
        <end position="157"/>
    </location>
</feature>
<reference evidence="7 8" key="1">
    <citation type="submission" date="2017-10" db="EMBL/GenBank/DDBJ databases">
        <title>Sequencing the genomes of 1000 actinobacteria strains.</title>
        <authorList>
            <person name="Klenk H.-P."/>
        </authorList>
    </citation>
    <scope>NUCLEOTIDE SEQUENCE [LARGE SCALE GENOMIC DNA]</scope>
    <source>
        <strain evidence="7 8">DSM 21801</strain>
    </source>
</reference>
<dbReference type="InterPro" id="IPR013324">
    <property type="entry name" value="RNA_pol_sigma_r3/r4-like"/>
</dbReference>
<evidence type="ECO:0000313" key="8">
    <source>
        <dbReference type="Proteomes" id="UP000224915"/>
    </source>
</evidence>
<dbReference type="InterPro" id="IPR013249">
    <property type="entry name" value="RNA_pol_sigma70_r4_t2"/>
</dbReference>
<evidence type="ECO:0000256" key="1">
    <source>
        <dbReference type="ARBA" id="ARBA00010641"/>
    </source>
</evidence>
<dbReference type="GO" id="GO:0016987">
    <property type="term" value="F:sigma factor activity"/>
    <property type="evidence" value="ECO:0007669"/>
    <property type="project" value="UniProtKB-KW"/>
</dbReference>
<dbReference type="NCBIfam" id="TIGR02937">
    <property type="entry name" value="sigma70-ECF"/>
    <property type="match status" value="1"/>
</dbReference>
<gene>
    <name evidence="7" type="ORF">ATL40_0268</name>
</gene>
<dbReference type="Pfam" id="PF04542">
    <property type="entry name" value="Sigma70_r2"/>
    <property type="match status" value="1"/>
</dbReference>
<dbReference type="SUPFAM" id="SSF88946">
    <property type="entry name" value="Sigma2 domain of RNA polymerase sigma factors"/>
    <property type="match status" value="1"/>
</dbReference>
<keyword evidence="2" id="KW-0805">Transcription regulation</keyword>
<sequence length="177" mass="20142">MTTETTRDREWLRDLWRTHADAVQRYVQRRTPWLPAEDLTSETFLVAWRRREDVPQDALPWLLATVRNHIGTALRAGDRQREMLATLGHEARSEAVHDGDPARRLALSDAWGTLPEDAREVLTLIAWDGLTNDQAGAVLGISGGTFAVRLHRARARLEKSMQEAPDEVPDSREVHHD</sequence>
<accession>A0A2A9CXI7</accession>
<dbReference type="PANTHER" id="PTHR43133">
    <property type="entry name" value="RNA POLYMERASE ECF-TYPE SIGMA FACTO"/>
    <property type="match status" value="1"/>
</dbReference>
<keyword evidence="8" id="KW-1185">Reference proteome</keyword>
<evidence type="ECO:0000256" key="4">
    <source>
        <dbReference type="ARBA" id="ARBA00023163"/>
    </source>
</evidence>
<feature type="domain" description="RNA polymerase sigma-70 region 2" evidence="5">
    <location>
        <begin position="15"/>
        <end position="79"/>
    </location>
</feature>
<dbReference type="AlphaFoldDB" id="A0A2A9CXI7"/>
<dbReference type="Pfam" id="PF08281">
    <property type="entry name" value="Sigma70_r4_2"/>
    <property type="match status" value="1"/>
</dbReference>
<evidence type="ECO:0000256" key="3">
    <source>
        <dbReference type="ARBA" id="ARBA00023082"/>
    </source>
</evidence>
<dbReference type="SUPFAM" id="SSF88659">
    <property type="entry name" value="Sigma3 and sigma4 domains of RNA polymerase sigma factors"/>
    <property type="match status" value="1"/>
</dbReference>
<dbReference type="Proteomes" id="UP000224915">
    <property type="component" value="Unassembled WGS sequence"/>
</dbReference>
<dbReference type="Gene3D" id="1.10.10.10">
    <property type="entry name" value="Winged helix-like DNA-binding domain superfamily/Winged helix DNA-binding domain"/>
    <property type="match status" value="1"/>
</dbReference>
<comment type="caution">
    <text evidence="7">The sequence shown here is derived from an EMBL/GenBank/DDBJ whole genome shotgun (WGS) entry which is preliminary data.</text>
</comment>
<keyword evidence="4" id="KW-0804">Transcription</keyword>
<evidence type="ECO:0000259" key="5">
    <source>
        <dbReference type="Pfam" id="PF04542"/>
    </source>
</evidence>
<comment type="similarity">
    <text evidence="1">Belongs to the sigma-70 factor family. ECF subfamily.</text>
</comment>
<dbReference type="InterPro" id="IPR013325">
    <property type="entry name" value="RNA_pol_sigma_r2"/>
</dbReference>
<dbReference type="CDD" id="cd06171">
    <property type="entry name" value="Sigma70_r4"/>
    <property type="match status" value="1"/>
</dbReference>
<dbReference type="OrthoDB" id="7376212at2"/>
<name>A0A2A9CXI7_9MICO</name>
<keyword evidence="3" id="KW-0731">Sigma factor</keyword>
<dbReference type="InterPro" id="IPR039425">
    <property type="entry name" value="RNA_pol_sigma-70-like"/>
</dbReference>
<evidence type="ECO:0000256" key="2">
    <source>
        <dbReference type="ARBA" id="ARBA00023015"/>
    </source>
</evidence>
<dbReference type="InterPro" id="IPR007627">
    <property type="entry name" value="RNA_pol_sigma70_r2"/>
</dbReference>
<dbReference type="EMBL" id="PDJD01000001">
    <property type="protein sequence ID" value="PFG18725.1"/>
    <property type="molecule type" value="Genomic_DNA"/>
</dbReference>
<protein>
    <submittedName>
        <fullName evidence="7">RNA polymerase sigma-70 factor (ECF subfamily)</fullName>
    </submittedName>
</protein>
<organism evidence="7 8">
    <name type="scientific">Serinibacter salmoneus</name>
    <dbReference type="NCBI Taxonomy" id="556530"/>
    <lineage>
        <taxon>Bacteria</taxon>
        <taxon>Bacillati</taxon>
        <taxon>Actinomycetota</taxon>
        <taxon>Actinomycetes</taxon>
        <taxon>Micrococcales</taxon>
        <taxon>Beutenbergiaceae</taxon>
        <taxon>Serinibacter</taxon>
    </lineage>
</organism>
<dbReference type="InterPro" id="IPR014284">
    <property type="entry name" value="RNA_pol_sigma-70_dom"/>
</dbReference>
<dbReference type="RefSeq" id="WP_098467966.1">
    <property type="nucleotide sequence ID" value="NZ_PDJD01000001.1"/>
</dbReference>
<dbReference type="GO" id="GO:0003677">
    <property type="term" value="F:DNA binding"/>
    <property type="evidence" value="ECO:0007669"/>
    <property type="project" value="InterPro"/>
</dbReference>
<dbReference type="GO" id="GO:0006352">
    <property type="term" value="P:DNA-templated transcription initiation"/>
    <property type="evidence" value="ECO:0007669"/>
    <property type="project" value="InterPro"/>
</dbReference>
<dbReference type="InterPro" id="IPR036388">
    <property type="entry name" value="WH-like_DNA-bd_sf"/>
</dbReference>
<evidence type="ECO:0000259" key="6">
    <source>
        <dbReference type="Pfam" id="PF08281"/>
    </source>
</evidence>
<proteinExistence type="inferred from homology"/>